<feature type="domain" description="TTF-type" evidence="1">
    <location>
        <begin position="41"/>
        <end position="123"/>
    </location>
</feature>
<evidence type="ECO:0000259" key="1">
    <source>
        <dbReference type="SMART" id="SM00597"/>
    </source>
</evidence>
<organism evidence="2 3">
    <name type="scientific">Rhizophagus clarus</name>
    <dbReference type="NCBI Taxonomy" id="94130"/>
    <lineage>
        <taxon>Eukaryota</taxon>
        <taxon>Fungi</taxon>
        <taxon>Fungi incertae sedis</taxon>
        <taxon>Mucoromycota</taxon>
        <taxon>Glomeromycotina</taxon>
        <taxon>Glomeromycetes</taxon>
        <taxon>Glomerales</taxon>
        <taxon>Glomeraceae</taxon>
        <taxon>Rhizophagus</taxon>
    </lineage>
</organism>
<reference evidence="2" key="1">
    <citation type="submission" date="2019-10" db="EMBL/GenBank/DDBJ databases">
        <title>Conservation and host-specific expression of non-tandemly repeated heterogenous ribosome RNA gene in arbuscular mycorrhizal fungi.</title>
        <authorList>
            <person name="Maeda T."/>
            <person name="Kobayashi Y."/>
            <person name="Nakagawa T."/>
            <person name="Ezawa T."/>
            <person name="Yamaguchi K."/>
            <person name="Bino T."/>
            <person name="Nishimoto Y."/>
            <person name="Shigenobu S."/>
            <person name="Kawaguchi M."/>
        </authorList>
    </citation>
    <scope>NUCLEOTIDE SEQUENCE</scope>
    <source>
        <strain evidence="2">HR1</strain>
    </source>
</reference>
<accession>A0A8H3QVC5</accession>
<comment type="caution">
    <text evidence="2">The sequence shown here is derived from an EMBL/GenBank/DDBJ whole genome shotgun (WGS) entry which is preliminary data.</text>
</comment>
<evidence type="ECO:0000313" key="3">
    <source>
        <dbReference type="Proteomes" id="UP000615446"/>
    </source>
</evidence>
<sequence>MSLLQYGFERKRINKNDIFQEDQISEDEDNSNKDVKNPRIHEKTFKSKWLAEFSWLRYDEINKRMYCTLCIRHKKKNKFATEGATNISRKSAIKEHTNTKDHKDAEKLEKARIQMKLLQKVHFSSDANTNHIIGIMRAVYFLAKKNLPLKLLPSIVELIKESNSPNLLDGTITYTNHISGHEFLEAMSDTIKEEIWDELSNVTAFGVMIDESTDITTTKHLDIYVSYVTREGILKTRFLCIVPLTSCNAEGITKVLINIFEKRKILPKLVAFASDGASVMLGKNEGVVAKLSRICTYPLIVNHCVAHRLALACKDAKKELSLVRKIYNYFKNSCSYIQQLREIQNLLEDPILKIKKLYEIRWLAWYDAIKNVCNLIPALLRIFKESKNKDGKELYEQLTSWRILAFLYYFYDILEHVTQLKYILLDQNQRFRQKVRAFIDETNPFGNSLIKYMDNVLSFIEQDYDDFTMDILEYSTSIVNELQQRFSTQQLFTSMKILNPREWPKES</sequence>
<dbReference type="Proteomes" id="UP000615446">
    <property type="component" value="Unassembled WGS sequence"/>
</dbReference>
<dbReference type="Pfam" id="PF25431">
    <property type="entry name" value="zf-C17orf113"/>
    <property type="match status" value="1"/>
</dbReference>
<dbReference type="InterPro" id="IPR006580">
    <property type="entry name" value="Znf_TTF"/>
</dbReference>
<protein>
    <submittedName>
        <fullName evidence="2">Zinc finger protein 862-like</fullName>
    </submittedName>
</protein>
<dbReference type="PANTHER" id="PTHR46880:SF5">
    <property type="entry name" value="DUF4371 DOMAIN-CONTAINING PROTEIN"/>
    <property type="match status" value="1"/>
</dbReference>
<dbReference type="OrthoDB" id="2394878at2759"/>
<name>A0A8H3QVC5_9GLOM</name>
<gene>
    <name evidence="2" type="ORF">RCL2_001742900</name>
</gene>
<dbReference type="SUPFAM" id="SSF53098">
    <property type="entry name" value="Ribonuclease H-like"/>
    <property type="match status" value="1"/>
</dbReference>
<dbReference type="InterPro" id="IPR057456">
    <property type="entry name" value="Znf_C17orf113"/>
</dbReference>
<dbReference type="AlphaFoldDB" id="A0A8H3QVC5"/>
<evidence type="ECO:0000313" key="2">
    <source>
        <dbReference type="EMBL" id="GES90589.1"/>
    </source>
</evidence>
<dbReference type="EMBL" id="BLAL01000196">
    <property type="protein sequence ID" value="GES90589.1"/>
    <property type="molecule type" value="Genomic_DNA"/>
</dbReference>
<dbReference type="InterPro" id="IPR012337">
    <property type="entry name" value="RNaseH-like_sf"/>
</dbReference>
<dbReference type="SMART" id="SM00597">
    <property type="entry name" value="ZnF_TTF"/>
    <property type="match status" value="1"/>
</dbReference>
<proteinExistence type="predicted"/>
<dbReference type="PANTHER" id="PTHR46880">
    <property type="entry name" value="RAS-ASSOCIATING DOMAIN-CONTAINING PROTEIN"/>
    <property type="match status" value="1"/>
</dbReference>